<reference evidence="9 10" key="1">
    <citation type="journal article" date="2017" name="Curr. Biol.">
        <title>Genome architecture and evolution of a unichromosomal asexual nematode.</title>
        <authorList>
            <person name="Fradin H."/>
            <person name="Zegar C."/>
            <person name="Gutwein M."/>
            <person name="Lucas J."/>
            <person name="Kovtun M."/>
            <person name="Corcoran D."/>
            <person name="Baugh L.R."/>
            <person name="Kiontke K."/>
            <person name="Gunsalus K."/>
            <person name="Fitch D.H."/>
            <person name="Piano F."/>
        </authorList>
    </citation>
    <scope>NUCLEOTIDE SEQUENCE [LARGE SCALE GENOMIC DNA]</scope>
    <source>
        <strain evidence="9">PF1309</strain>
    </source>
</reference>
<dbReference type="InterPro" id="IPR050460">
    <property type="entry name" value="Distal-less_Homeobox_TF"/>
</dbReference>
<evidence type="ECO:0000256" key="3">
    <source>
        <dbReference type="ARBA" id="ARBA00023155"/>
    </source>
</evidence>
<dbReference type="InterPro" id="IPR017970">
    <property type="entry name" value="Homeobox_CS"/>
</dbReference>
<feature type="domain" description="Homeobox" evidence="8">
    <location>
        <begin position="112"/>
        <end position="151"/>
    </location>
</feature>
<dbReference type="OrthoDB" id="6159439at2759"/>
<dbReference type="SUPFAM" id="SSF46689">
    <property type="entry name" value="Homeodomain-like"/>
    <property type="match status" value="1"/>
</dbReference>
<dbReference type="AlphaFoldDB" id="A0A2A2JUT8"/>
<evidence type="ECO:0000256" key="7">
    <source>
        <dbReference type="SAM" id="MobiDB-lite"/>
    </source>
</evidence>
<evidence type="ECO:0000256" key="4">
    <source>
        <dbReference type="ARBA" id="ARBA00023242"/>
    </source>
</evidence>
<keyword evidence="3 5" id="KW-0371">Homeobox</keyword>
<dbReference type="Gene3D" id="1.10.10.60">
    <property type="entry name" value="Homeodomain-like"/>
    <property type="match status" value="1"/>
</dbReference>
<evidence type="ECO:0000256" key="6">
    <source>
        <dbReference type="RuleBase" id="RU000682"/>
    </source>
</evidence>
<keyword evidence="4 5" id="KW-0539">Nucleus</keyword>
<sequence>MDEKPPFGDYAPTASYCYPTSGASTNSNATTATPYFYTMNYQTTPPTSTAFPTASPTHYMPYPTGGTASSPEEKLIFITIWGKKTDLEIDASSGKREILQDLRDHTPHNCLFSKTQYLALPDRAALAAELNLTQTQVKIWFQNKRSKHKKQKTGVERTSDEEGGSTDRESGADGSSPMTCSDAGLGTANGSMNGACMAAPLTPTSQLVAQQQLSSLGAAQIGTLATTPADWSALAVATTGAVLPPPDLPPNPNQSTTALSYATPLNTYEALKYHQMPDMTAFGAHPQDIKPYFDNATSLYSPYNSIPQYPYTNGC</sequence>
<accession>A0A2A2JUT8</accession>
<dbReference type="GO" id="GO:0005634">
    <property type="term" value="C:nucleus"/>
    <property type="evidence" value="ECO:0007669"/>
    <property type="project" value="UniProtKB-SubCell"/>
</dbReference>
<evidence type="ECO:0000259" key="8">
    <source>
        <dbReference type="PROSITE" id="PS50071"/>
    </source>
</evidence>
<name>A0A2A2JUT8_9BILA</name>
<dbReference type="PRINTS" id="PR00024">
    <property type="entry name" value="HOMEOBOX"/>
</dbReference>
<evidence type="ECO:0000256" key="1">
    <source>
        <dbReference type="ARBA" id="ARBA00004123"/>
    </source>
</evidence>
<evidence type="ECO:0000313" key="10">
    <source>
        <dbReference type="Proteomes" id="UP000218231"/>
    </source>
</evidence>
<dbReference type="PANTHER" id="PTHR24327:SF81">
    <property type="entry name" value="HOMEOTIC PROTEIN DISTAL-LESS-RELATED"/>
    <property type="match status" value="1"/>
</dbReference>
<dbReference type="PROSITE" id="PS50071">
    <property type="entry name" value="HOMEOBOX_2"/>
    <property type="match status" value="1"/>
</dbReference>
<protein>
    <recommendedName>
        <fullName evidence="8">Homeobox domain-containing protein</fullName>
    </recommendedName>
</protein>
<proteinExistence type="predicted"/>
<dbReference type="Pfam" id="PF00046">
    <property type="entry name" value="Homeodomain"/>
    <property type="match status" value="1"/>
</dbReference>
<dbReference type="InterPro" id="IPR009057">
    <property type="entry name" value="Homeodomain-like_sf"/>
</dbReference>
<dbReference type="STRING" id="2018661.A0A2A2JUT8"/>
<dbReference type="PRINTS" id="PR00031">
    <property type="entry name" value="HTHREPRESSR"/>
</dbReference>
<evidence type="ECO:0000256" key="5">
    <source>
        <dbReference type="PROSITE-ProRule" id="PRU00108"/>
    </source>
</evidence>
<dbReference type="SMART" id="SM00389">
    <property type="entry name" value="HOX"/>
    <property type="match status" value="1"/>
</dbReference>
<feature type="compositionally biased region" description="Basic and acidic residues" evidence="7">
    <location>
        <begin position="153"/>
        <end position="171"/>
    </location>
</feature>
<feature type="DNA-binding region" description="Homeobox" evidence="5">
    <location>
        <begin position="114"/>
        <end position="152"/>
    </location>
</feature>
<dbReference type="CDD" id="cd00086">
    <property type="entry name" value="homeodomain"/>
    <property type="match status" value="1"/>
</dbReference>
<keyword evidence="10" id="KW-1185">Reference proteome</keyword>
<evidence type="ECO:0000313" key="9">
    <source>
        <dbReference type="EMBL" id="PAV65428.1"/>
    </source>
</evidence>
<dbReference type="InterPro" id="IPR001356">
    <property type="entry name" value="HD"/>
</dbReference>
<feature type="region of interest" description="Disordered" evidence="7">
    <location>
        <begin position="144"/>
        <end position="186"/>
    </location>
</feature>
<evidence type="ECO:0000256" key="2">
    <source>
        <dbReference type="ARBA" id="ARBA00023125"/>
    </source>
</evidence>
<gene>
    <name evidence="9" type="ORF">WR25_12521</name>
</gene>
<dbReference type="GO" id="GO:0000981">
    <property type="term" value="F:DNA-binding transcription factor activity, RNA polymerase II-specific"/>
    <property type="evidence" value="ECO:0007669"/>
    <property type="project" value="InterPro"/>
</dbReference>
<dbReference type="GO" id="GO:0000978">
    <property type="term" value="F:RNA polymerase II cis-regulatory region sequence-specific DNA binding"/>
    <property type="evidence" value="ECO:0007669"/>
    <property type="project" value="TreeGrafter"/>
</dbReference>
<dbReference type="InterPro" id="IPR000047">
    <property type="entry name" value="HTH_motif"/>
</dbReference>
<comment type="caution">
    <text evidence="9">The sequence shown here is derived from an EMBL/GenBank/DDBJ whole genome shotgun (WGS) entry which is preliminary data.</text>
</comment>
<keyword evidence="2 5" id="KW-0238">DNA-binding</keyword>
<organism evidence="9 10">
    <name type="scientific">Diploscapter pachys</name>
    <dbReference type="NCBI Taxonomy" id="2018661"/>
    <lineage>
        <taxon>Eukaryota</taxon>
        <taxon>Metazoa</taxon>
        <taxon>Ecdysozoa</taxon>
        <taxon>Nematoda</taxon>
        <taxon>Chromadorea</taxon>
        <taxon>Rhabditida</taxon>
        <taxon>Rhabditina</taxon>
        <taxon>Rhabditomorpha</taxon>
        <taxon>Rhabditoidea</taxon>
        <taxon>Rhabditidae</taxon>
        <taxon>Diploscapter</taxon>
    </lineage>
</organism>
<dbReference type="EMBL" id="LIAE01010208">
    <property type="protein sequence ID" value="PAV65428.1"/>
    <property type="molecule type" value="Genomic_DNA"/>
</dbReference>
<dbReference type="InterPro" id="IPR020479">
    <property type="entry name" value="HD_metazoa"/>
</dbReference>
<dbReference type="Proteomes" id="UP000218231">
    <property type="component" value="Unassembled WGS sequence"/>
</dbReference>
<dbReference type="PANTHER" id="PTHR24327">
    <property type="entry name" value="HOMEOBOX PROTEIN"/>
    <property type="match status" value="1"/>
</dbReference>
<comment type="subcellular location">
    <subcellularLocation>
        <location evidence="1 5 6">Nucleus</location>
    </subcellularLocation>
</comment>
<dbReference type="PROSITE" id="PS00027">
    <property type="entry name" value="HOMEOBOX_1"/>
    <property type="match status" value="1"/>
</dbReference>